<sequence length="51" mass="5108">MPIGSRCARRVAPALGGTRGASAPLARPRIGPAVSGRAGRVPSAAQRISKT</sequence>
<proteinExistence type="predicted"/>
<evidence type="ECO:0000313" key="2">
    <source>
        <dbReference type="EMBL" id="AGP39002.1"/>
    </source>
</evidence>
<dbReference type="EMBL" id="CP003969">
    <property type="protein sequence ID" value="AGP39002.1"/>
    <property type="molecule type" value="Genomic_DNA"/>
</dbReference>
<evidence type="ECO:0000313" key="3">
    <source>
        <dbReference type="Proteomes" id="UP000014803"/>
    </source>
</evidence>
<reference evidence="2 3" key="1">
    <citation type="journal article" date="2013" name="Sci. Rep.">
        <title>Extraordinary expansion of a Sorangium cellulosum genome from an alkaline milieu.</title>
        <authorList>
            <person name="Han K."/>
            <person name="Li Z.F."/>
            <person name="Peng R."/>
            <person name="Zhu L.P."/>
            <person name="Zhou T."/>
            <person name="Wang L.G."/>
            <person name="Li S.G."/>
            <person name="Zhang X.B."/>
            <person name="Hu W."/>
            <person name="Wu Z.H."/>
            <person name="Qin N."/>
            <person name="Li Y.Z."/>
        </authorList>
    </citation>
    <scope>NUCLEOTIDE SEQUENCE [LARGE SCALE GENOMIC DNA]</scope>
    <source>
        <strain evidence="2 3">So0157-2</strain>
    </source>
</reference>
<dbReference type="KEGG" id="scu:SCE1572_33640"/>
<dbReference type="Proteomes" id="UP000014803">
    <property type="component" value="Chromosome"/>
</dbReference>
<organism evidence="2 3">
    <name type="scientific">Sorangium cellulosum So0157-2</name>
    <dbReference type="NCBI Taxonomy" id="1254432"/>
    <lineage>
        <taxon>Bacteria</taxon>
        <taxon>Pseudomonadati</taxon>
        <taxon>Myxococcota</taxon>
        <taxon>Polyangia</taxon>
        <taxon>Polyangiales</taxon>
        <taxon>Polyangiaceae</taxon>
        <taxon>Sorangium</taxon>
    </lineage>
</organism>
<feature type="region of interest" description="Disordered" evidence="1">
    <location>
        <begin position="1"/>
        <end position="51"/>
    </location>
</feature>
<gene>
    <name evidence="2" type="ORF">SCE1572_33640</name>
</gene>
<dbReference type="HOGENOM" id="CLU_3103913_0_0_7"/>
<dbReference type="AlphaFoldDB" id="S4Y0K2"/>
<protein>
    <submittedName>
        <fullName evidence="2">Uncharacterized protein</fullName>
    </submittedName>
</protein>
<evidence type="ECO:0000256" key="1">
    <source>
        <dbReference type="SAM" id="MobiDB-lite"/>
    </source>
</evidence>
<accession>S4Y0K2</accession>
<name>S4Y0K2_SORCE</name>